<keyword evidence="2" id="KW-1185">Reference proteome</keyword>
<gene>
    <name evidence="1" type="ORF">FHX41_0674</name>
</gene>
<name>A0A543I915_9ACTN</name>
<comment type="caution">
    <text evidence="1">The sequence shown here is derived from an EMBL/GenBank/DDBJ whole genome shotgun (WGS) entry which is preliminary data.</text>
</comment>
<dbReference type="AlphaFoldDB" id="A0A543I915"/>
<dbReference type="EMBL" id="VFPO01000001">
    <property type="protein sequence ID" value="TQM67076.1"/>
    <property type="molecule type" value="Genomic_DNA"/>
</dbReference>
<protein>
    <submittedName>
        <fullName evidence="1">Uncharacterized protein</fullName>
    </submittedName>
</protein>
<sequence>MLTTWDDFPVHQTSAPVAHPVSGDPAFYERYYALLFDRATGTHAGFGLSLHPNRGVVDAAFSIARDGEQESLFTAGPLPADRGRLGVGPVRVEVLEPMRSLRVTVEEVDGLGAELTYTAASPALEENRLLRVSGNRTVSDRTRFVQFGHWSGALTFQGERIECDSWTGVRDRSWGVRHQGTAAEGKKTPGSIYAIWSVVHFDDCFVQVTVHEDEQGRGHIRSCVEVPKLAPGGSPIADVAALRRTDSLVCDIDYRPGTRRPKSARLDVGPRGGLDLDLRYEPLGTFQMKGLGYYHPVHRQGAAADEERVHRESWRIADLDPLCPENVHAQQLSVVRRSDGSEGVGVFEHVAIGPHLPSGLPPGLQAPSA</sequence>
<dbReference type="Proteomes" id="UP000316706">
    <property type="component" value="Unassembled WGS sequence"/>
</dbReference>
<proteinExistence type="predicted"/>
<organism evidence="1 2">
    <name type="scientific">Actinomadura hallensis</name>
    <dbReference type="NCBI Taxonomy" id="337895"/>
    <lineage>
        <taxon>Bacteria</taxon>
        <taxon>Bacillati</taxon>
        <taxon>Actinomycetota</taxon>
        <taxon>Actinomycetes</taxon>
        <taxon>Streptosporangiales</taxon>
        <taxon>Thermomonosporaceae</taxon>
        <taxon>Actinomadura</taxon>
    </lineage>
</organism>
<evidence type="ECO:0000313" key="2">
    <source>
        <dbReference type="Proteomes" id="UP000316706"/>
    </source>
</evidence>
<dbReference type="RefSeq" id="WP_141966132.1">
    <property type="nucleotide sequence ID" value="NZ_VFPO01000001.1"/>
</dbReference>
<dbReference type="OrthoDB" id="333076at2"/>
<reference evidence="1 2" key="1">
    <citation type="submission" date="2019-06" db="EMBL/GenBank/DDBJ databases">
        <title>Sequencing the genomes of 1000 actinobacteria strains.</title>
        <authorList>
            <person name="Klenk H.-P."/>
        </authorList>
    </citation>
    <scope>NUCLEOTIDE SEQUENCE [LARGE SCALE GENOMIC DNA]</scope>
    <source>
        <strain evidence="1 2">DSM 45043</strain>
    </source>
</reference>
<evidence type="ECO:0000313" key="1">
    <source>
        <dbReference type="EMBL" id="TQM67076.1"/>
    </source>
</evidence>
<accession>A0A543I915</accession>